<reference evidence="9 10" key="1">
    <citation type="submission" date="2016-10" db="EMBL/GenBank/DDBJ databases">
        <authorList>
            <person name="de Groot N.N."/>
        </authorList>
    </citation>
    <scope>NUCLEOTIDE SEQUENCE [LARGE SCALE GENOMIC DNA]</scope>
    <source>
        <strain evidence="9 10">743A</strain>
    </source>
</reference>
<evidence type="ECO:0000256" key="4">
    <source>
        <dbReference type="ARBA" id="ARBA00022801"/>
    </source>
</evidence>
<dbReference type="GO" id="GO:0006508">
    <property type="term" value="P:proteolysis"/>
    <property type="evidence" value="ECO:0007669"/>
    <property type="project" value="UniProtKB-KW"/>
</dbReference>
<dbReference type="AlphaFoldDB" id="A0A1I6LS37"/>
<evidence type="ECO:0000256" key="7">
    <source>
        <dbReference type="SAM" id="Phobius"/>
    </source>
</evidence>
<name>A0A1I6LS37_9FIRM</name>
<feature type="transmembrane region" description="Helical" evidence="7">
    <location>
        <begin position="222"/>
        <end position="243"/>
    </location>
</feature>
<dbReference type="InterPro" id="IPR050925">
    <property type="entry name" value="Rhomboid_protease_S54"/>
</dbReference>
<dbReference type="RefSeq" id="WP_092563929.1">
    <property type="nucleotide sequence ID" value="NZ_FOYZ01000020.1"/>
</dbReference>
<feature type="transmembrane region" description="Helical" evidence="7">
    <location>
        <begin position="281"/>
        <end position="297"/>
    </location>
</feature>
<accession>A0A1I6LS37</accession>
<comment type="similarity">
    <text evidence="2">Belongs to the peptidase S54 family.</text>
</comment>
<evidence type="ECO:0000313" key="10">
    <source>
        <dbReference type="Proteomes" id="UP000199659"/>
    </source>
</evidence>
<dbReference type="GO" id="GO:0016020">
    <property type="term" value="C:membrane"/>
    <property type="evidence" value="ECO:0007669"/>
    <property type="project" value="UniProtKB-SubCell"/>
</dbReference>
<dbReference type="PANTHER" id="PTHR43731">
    <property type="entry name" value="RHOMBOID PROTEASE"/>
    <property type="match status" value="1"/>
</dbReference>
<proteinExistence type="inferred from homology"/>
<evidence type="ECO:0000256" key="3">
    <source>
        <dbReference type="ARBA" id="ARBA00022692"/>
    </source>
</evidence>
<dbReference type="Proteomes" id="UP000199659">
    <property type="component" value="Unassembled WGS sequence"/>
</dbReference>
<dbReference type="EMBL" id="FOYZ01000020">
    <property type="protein sequence ID" value="SFS06305.1"/>
    <property type="molecule type" value="Genomic_DNA"/>
</dbReference>
<dbReference type="SUPFAM" id="SSF144091">
    <property type="entry name" value="Rhomboid-like"/>
    <property type="match status" value="1"/>
</dbReference>
<keyword evidence="3 7" id="KW-0812">Transmembrane</keyword>
<evidence type="ECO:0000256" key="6">
    <source>
        <dbReference type="ARBA" id="ARBA00023136"/>
    </source>
</evidence>
<dbReference type="InterPro" id="IPR022764">
    <property type="entry name" value="Peptidase_S54_rhomboid_dom"/>
</dbReference>
<evidence type="ECO:0000256" key="2">
    <source>
        <dbReference type="ARBA" id="ARBA00009045"/>
    </source>
</evidence>
<protein>
    <submittedName>
        <fullName evidence="9">Membrane associated serine protease, rhomboid family</fullName>
    </submittedName>
</protein>
<dbReference type="OrthoDB" id="9813074at2"/>
<feature type="transmembrane region" description="Helical" evidence="7">
    <location>
        <begin position="139"/>
        <end position="159"/>
    </location>
</feature>
<dbReference type="Pfam" id="PF01694">
    <property type="entry name" value="Rhomboid"/>
    <property type="match status" value="1"/>
</dbReference>
<feature type="domain" description="Peptidase S54 rhomboid" evidence="8">
    <location>
        <begin position="182"/>
        <end position="319"/>
    </location>
</feature>
<keyword evidence="6 7" id="KW-0472">Membrane</keyword>
<organism evidence="9 10">
    <name type="scientific">Anaeromicropila populeti</name>
    <dbReference type="NCBI Taxonomy" id="37658"/>
    <lineage>
        <taxon>Bacteria</taxon>
        <taxon>Bacillati</taxon>
        <taxon>Bacillota</taxon>
        <taxon>Clostridia</taxon>
        <taxon>Lachnospirales</taxon>
        <taxon>Lachnospiraceae</taxon>
        <taxon>Anaeromicropila</taxon>
    </lineage>
</organism>
<feature type="transmembrane region" description="Helical" evidence="7">
    <location>
        <begin position="303"/>
        <end position="322"/>
    </location>
</feature>
<evidence type="ECO:0000256" key="5">
    <source>
        <dbReference type="ARBA" id="ARBA00022989"/>
    </source>
</evidence>
<sequence>MVIEQLGQRLIEEGFQEISLNVKGFFSYNKMEGNEIYIVNILNLGEETEMGLQIYPIEIGNYTNSIANQVMKLPRVLNVFVTSQPDLVRTICSTKDENWIIDKSSNRLIIYENQLGSFLNIENIIEQVLSKPDRPVIPYCTYGLVAINSLIFIIMNIFFSKSIDQIYLSAGSYWPDILGNLQVWRLITSMFLHADFQHVFNNMILLAFIGGYVEKYLGKGKYFLLYTTSGILAGVTSMIYNISINEKPVGIGASGAIFGVVGALAYLLVRNKGKLDGIDGKRFILFLILSLNSGFRAENIDNMAHIGGLFSGFILCMFMVLFKPVNKVERV</sequence>
<dbReference type="Gene3D" id="1.20.1540.10">
    <property type="entry name" value="Rhomboid-like"/>
    <property type="match status" value="1"/>
</dbReference>
<feature type="transmembrane region" description="Helical" evidence="7">
    <location>
        <begin position="249"/>
        <end position="269"/>
    </location>
</feature>
<keyword evidence="4" id="KW-0378">Hydrolase</keyword>
<evidence type="ECO:0000256" key="1">
    <source>
        <dbReference type="ARBA" id="ARBA00004141"/>
    </source>
</evidence>
<gene>
    <name evidence="9" type="ORF">SAMN05661086_03529</name>
</gene>
<comment type="subcellular location">
    <subcellularLocation>
        <location evidence="1">Membrane</location>
        <topology evidence="1">Multi-pass membrane protein</topology>
    </subcellularLocation>
</comment>
<dbReference type="InterPro" id="IPR035952">
    <property type="entry name" value="Rhomboid-like_sf"/>
</dbReference>
<keyword evidence="5 7" id="KW-1133">Transmembrane helix</keyword>
<dbReference type="PANTHER" id="PTHR43731:SF14">
    <property type="entry name" value="PRESENILIN-ASSOCIATED RHOMBOID-LIKE PROTEIN, MITOCHONDRIAL"/>
    <property type="match status" value="1"/>
</dbReference>
<keyword evidence="9" id="KW-0645">Protease</keyword>
<evidence type="ECO:0000259" key="8">
    <source>
        <dbReference type="Pfam" id="PF01694"/>
    </source>
</evidence>
<dbReference type="GO" id="GO:0004252">
    <property type="term" value="F:serine-type endopeptidase activity"/>
    <property type="evidence" value="ECO:0007669"/>
    <property type="project" value="InterPro"/>
</dbReference>
<keyword evidence="10" id="KW-1185">Reference proteome</keyword>
<evidence type="ECO:0000313" key="9">
    <source>
        <dbReference type="EMBL" id="SFS06305.1"/>
    </source>
</evidence>
<dbReference type="STRING" id="37658.SAMN05661086_03529"/>
<feature type="transmembrane region" description="Helical" evidence="7">
    <location>
        <begin position="196"/>
        <end position="213"/>
    </location>
</feature>